<protein>
    <submittedName>
        <fullName evidence="1">Uncharacterized protein</fullName>
    </submittedName>
</protein>
<evidence type="ECO:0000313" key="1">
    <source>
        <dbReference type="EMBL" id="CAI9540069.1"/>
    </source>
</evidence>
<feature type="non-terminal residue" evidence="1">
    <location>
        <position position="1"/>
    </location>
</feature>
<proteinExistence type="predicted"/>
<sequence length="36" mass="4339">LITSGIFYFLLNKPKTENFEKKKKKKKSFLVCYKIL</sequence>
<dbReference type="EMBL" id="CATNWA010001385">
    <property type="protein sequence ID" value="CAI9540069.1"/>
    <property type="molecule type" value="Genomic_DNA"/>
</dbReference>
<reference evidence="1" key="1">
    <citation type="submission" date="2023-05" db="EMBL/GenBank/DDBJ databases">
        <authorList>
            <person name="Stuckert A."/>
        </authorList>
    </citation>
    <scope>NUCLEOTIDE SEQUENCE</scope>
</reference>
<evidence type="ECO:0000313" key="2">
    <source>
        <dbReference type="Proteomes" id="UP001162483"/>
    </source>
</evidence>
<organism evidence="1 2">
    <name type="scientific">Staurois parvus</name>
    <dbReference type="NCBI Taxonomy" id="386267"/>
    <lineage>
        <taxon>Eukaryota</taxon>
        <taxon>Metazoa</taxon>
        <taxon>Chordata</taxon>
        <taxon>Craniata</taxon>
        <taxon>Vertebrata</taxon>
        <taxon>Euteleostomi</taxon>
        <taxon>Amphibia</taxon>
        <taxon>Batrachia</taxon>
        <taxon>Anura</taxon>
        <taxon>Neobatrachia</taxon>
        <taxon>Ranoidea</taxon>
        <taxon>Ranidae</taxon>
        <taxon>Staurois</taxon>
    </lineage>
</organism>
<accession>A0ABN9AVL7</accession>
<dbReference type="Proteomes" id="UP001162483">
    <property type="component" value="Unassembled WGS sequence"/>
</dbReference>
<comment type="caution">
    <text evidence="1">The sequence shown here is derived from an EMBL/GenBank/DDBJ whole genome shotgun (WGS) entry which is preliminary data.</text>
</comment>
<gene>
    <name evidence="1" type="ORF">SPARVUS_LOCUS1679409</name>
</gene>
<name>A0ABN9AVL7_9NEOB</name>
<keyword evidence="2" id="KW-1185">Reference proteome</keyword>